<dbReference type="SUPFAM" id="SSF52833">
    <property type="entry name" value="Thioredoxin-like"/>
    <property type="match status" value="1"/>
</dbReference>
<evidence type="ECO:0000313" key="2">
    <source>
        <dbReference type="Proteomes" id="UP001595645"/>
    </source>
</evidence>
<sequence length="203" mass="22491">MTETPVRADLWFDPICPWAWQTSRWLLEAAEVREIDLRFHLMSLAVLNEGHQLPEKHEVMMREGWYLSRVIAAAARDHGEKTVEPLYTEMGLRIHPGGNEDYRQVTGQALEAAGLPSELAGAGTDTTLDETIRASHDEAMTAIGPDLGTPVVRIDGSACFGPVLARVPRGEAAGRIFDGVRALTGFEYFFELKRTRTAEPVFG</sequence>
<dbReference type="Gene3D" id="3.40.30.10">
    <property type="entry name" value="Glutaredoxin"/>
    <property type="match status" value="1"/>
</dbReference>
<protein>
    <submittedName>
        <fullName evidence="1">Disulfide bond formation protein DsbA</fullName>
    </submittedName>
</protein>
<dbReference type="Proteomes" id="UP001595645">
    <property type="component" value="Unassembled WGS sequence"/>
</dbReference>
<dbReference type="InterPro" id="IPR036249">
    <property type="entry name" value="Thioredoxin-like_sf"/>
</dbReference>
<organism evidence="1 2">
    <name type="scientific">Amycolatopsis speibonae</name>
    <dbReference type="NCBI Taxonomy" id="1450224"/>
    <lineage>
        <taxon>Bacteria</taxon>
        <taxon>Bacillati</taxon>
        <taxon>Actinomycetota</taxon>
        <taxon>Actinomycetes</taxon>
        <taxon>Pseudonocardiales</taxon>
        <taxon>Pseudonocardiaceae</taxon>
        <taxon>Amycolatopsis</taxon>
    </lineage>
</organism>
<proteinExistence type="predicted"/>
<dbReference type="RefSeq" id="WP_378245144.1">
    <property type="nucleotide sequence ID" value="NZ_JBHRWK010000079.1"/>
</dbReference>
<gene>
    <name evidence="1" type="ORF">ACFOSH_37005</name>
</gene>
<dbReference type="Pfam" id="PF22234">
    <property type="entry name" value="Rv2466c-like"/>
    <property type="match status" value="1"/>
</dbReference>
<reference evidence="2" key="1">
    <citation type="journal article" date="2019" name="Int. J. Syst. Evol. Microbiol.">
        <title>The Global Catalogue of Microorganisms (GCM) 10K type strain sequencing project: providing services to taxonomists for standard genome sequencing and annotation.</title>
        <authorList>
            <consortium name="The Broad Institute Genomics Platform"/>
            <consortium name="The Broad Institute Genome Sequencing Center for Infectious Disease"/>
            <person name="Wu L."/>
            <person name="Ma J."/>
        </authorList>
    </citation>
    <scope>NUCLEOTIDE SEQUENCE [LARGE SCALE GENOMIC DNA]</scope>
    <source>
        <strain evidence="2">CGMCC 4.7676</strain>
    </source>
</reference>
<dbReference type="EMBL" id="JBHRWK010000079">
    <property type="protein sequence ID" value="MFC3455066.1"/>
    <property type="molecule type" value="Genomic_DNA"/>
</dbReference>
<name>A0ABV7P7I2_9PSEU</name>
<accession>A0ABV7P7I2</accession>
<keyword evidence="2" id="KW-1185">Reference proteome</keyword>
<evidence type="ECO:0000313" key="1">
    <source>
        <dbReference type="EMBL" id="MFC3455066.1"/>
    </source>
</evidence>
<dbReference type="InterPro" id="IPR053977">
    <property type="entry name" value="Rv2466c-like"/>
</dbReference>
<dbReference type="CDD" id="cd02972">
    <property type="entry name" value="DsbA_family"/>
    <property type="match status" value="1"/>
</dbReference>
<comment type="caution">
    <text evidence="1">The sequence shown here is derived from an EMBL/GenBank/DDBJ whole genome shotgun (WGS) entry which is preliminary data.</text>
</comment>